<dbReference type="Proteomes" id="UP001601059">
    <property type="component" value="Unassembled WGS sequence"/>
</dbReference>
<name>A0ABW6K9F4_9BACI</name>
<accession>A0ABW6K9F4</accession>
<evidence type="ECO:0000313" key="3">
    <source>
        <dbReference type="EMBL" id="MFE8700816.1"/>
    </source>
</evidence>
<proteinExistence type="predicted"/>
<organism evidence="3 4">
    <name type="scientific">Cytobacillus spartinae</name>
    <dbReference type="NCBI Taxonomy" id="3299023"/>
    <lineage>
        <taxon>Bacteria</taxon>
        <taxon>Bacillati</taxon>
        <taxon>Bacillota</taxon>
        <taxon>Bacilli</taxon>
        <taxon>Bacillales</taxon>
        <taxon>Bacillaceae</taxon>
        <taxon>Cytobacillus</taxon>
    </lineage>
</organism>
<sequence length="154" mass="16967">MLHGHSTPNEESTKKWNALDPNHAFPYTDEDENVLEEADNVSEVGQFSREMIVIKDSLDVTVTSTETQVGASLQAALQVAIALVVNLTVADSDQAEKLTQELMQSSKLEQVNKQSVYIENSRNVNVDITDTDVAVSLQLMLQVLLALLVEIDIL</sequence>
<dbReference type="EMBL" id="JBIACK010000003">
    <property type="protein sequence ID" value="MFE8700816.1"/>
    <property type="molecule type" value="Genomic_DNA"/>
</dbReference>
<keyword evidence="3" id="KW-0946">Virion</keyword>
<evidence type="ECO:0000259" key="2">
    <source>
        <dbReference type="Pfam" id="PF07552"/>
    </source>
</evidence>
<dbReference type="Pfam" id="PF07552">
    <property type="entry name" value="Coat_X"/>
    <property type="match status" value="2"/>
</dbReference>
<keyword evidence="3" id="KW-0167">Capsid protein</keyword>
<comment type="caution">
    <text evidence="3">The sequence shown here is derived from an EMBL/GenBank/DDBJ whole genome shotgun (WGS) entry which is preliminary data.</text>
</comment>
<keyword evidence="4" id="KW-1185">Reference proteome</keyword>
<dbReference type="RefSeq" id="WP_389360360.1">
    <property type="nucleotide sequence ID" value="NZ_JBIACK010000003.1"/>
</dbReference>
<feature type="compositionally biased region" description="Polar residues" evidence="1">
    <location>
        <begin position="1"/>
        <end position="10"/>
    </location>
</feature>
<protein>
    <submittedName>
        <fullName evidence="3">Spore coat protein</fullName>
    </submittedName>
</protein>
<dbReference type="InterPro" id="IPR011428">
    <property type="entry name" value="Spore_coat_X/V"/>
</dbReference>
<feature type="domain" description="Spore coat protein X/V" evidence="2">
    <location>
        <begin position="96"/>
        <end position="153"/>
    </location>
</feature>
<feature type="region of interest" description="Disordered" evidence="1">
    <location>
        <begin position="1"/>
        <end position="20"/>
    </location>
</feature>
<reference evidence="3 4" key="1">
    <citation type="submission" date="2024-08" db="EMBL/GenBank/DDBJ databases">
        <title>Two novel Cytobacillus novel species.</title>
        <authorList>
            <person name="Liu G."/>
        </authorList>
    </citation>
    <scope>NUCLEOTIDE SEQUENCE [LARGE SCALE GENOMIC DNA]</scope>
    <source>
        <strain evidence="3 4">FJAT-54145</strain>
    </source>
</reference>
<feature type="domain" description="Spore coat protein X/V" evidence="2">
    <location>
        <begin position="32"/>
        <end position="89"/>
    </location>
</feature>
<gene>
    <name evidence="3" type="ORF">ACFYKX_09335</name>
</gene>
<evidence type="ECO:0000313" key="4">
    <source>
        <dbReference type="Proteomes" id="UP001601059"/>
    </source>
</evidence>
<evidence type="ECO:0000256" key="1">
    <source>
        <dbReference type="SAM" id="MobiDB-lite"/>
    </source>
</evidence>